<keyword evidence="3" id="KW-1185">Reference proteome</keyword>
<evidence type="ECO:0000313" key="3">
    <source>
        <dbReference type="Proteomes" id="UP000198862"/>
    </source>
</evidence>
<feature type="signal peptide" evidence="1">
    <location>
        <begin position="1"/>
        <end position="24"/>
    </location>
</feature>
<proteinExistence type="predicted"/>
<accession>A0A1I1RI06</accession>
<dbReference type="Proteomes" id="UP000198862">
    <property type="component" value="Unassembled WGS sequence"/>
</dbReference>
<protein>
    <recommendedName>
        <fullName evidence="4">Extracellular solute-binding protein, family 3</fullName>
    </recommendedName>
</protein>
<name>A0A1I1RI06_9GAMM</name>
<feature type="chain" id="PRO_5011583366" description="Extracellular solute-binding protein, family 3" evidence="1">
    <location>
        <begin position="25"/>
        <end position="252"/>
    </location>
</feature>
<dbReference type="AlphaFoldDB" id="A0A1I1RI06"/>
<gene>
    <name evidence="2" type="ORF">SAMN02745724_04188</name>
</gene>
<sequence>MFFSLSMKYYFLFFLLICHSACLANSAENNKSDFTINVAAFTENKAQSNLGQLLFESIYRPLDINVKFVSLPRDRAFKMLNEGDLSGEAARIKFAFDDFENVERVNTPILEIKNYLYCIKPEMCNFKKKTLISIIKSSMQTEIYCKQNSLTCIGVNNEHSALKSLVVGYADTLLANEYSVNITICEAKIAKVYRRLVPEMTVNLYHFVNKRYANIVPDIENQIHLLKTNGSVNKLIKKTELHHNCQVKIIDL</sequence>
<dbReference type="SUPFAM" id="SSF53850">
    <property type="entry name" value="Periplasmic binding protein-like II"/>
    <property type="match status" value="1"/>
</dbReference>
<reference evidence="2 3" key="1">
    <citation type="submission" date="2016-10" db="EMBL/GenBank/DDBJ databases">
        <authorList>
            <person name="de Groot N.N."/>
        </authorList>
    </citation>
    <scope>NUCLEOTIDE SEQUENCE [LARGE SCALE GENOMIC DNA]</scope>
    <source>
        <strain evidence="2 3">DSM 6059</strain>
    </source>
</reference>
<evidence type="ECO:0008006" key="4">
    <source>
        <dbReference type="Google" id="ProtNLM"/>
    </source>
</evidence>
<dbReference type="STRING" id="1123010.SAMN02745724_04188"/>
<evidence type="ECO:0000256" key="1">
    <source>
        <dbReference type="SAM" id="SignalP"/>
    </source>
</evidence>
<organism evidence="2 3">
    <name type="scientific">Pseudoalteromonas denitrificans DSM 6059</name>
    <dbReference type="NCBI Taxonomy" id="1123010"/>
    <lineage>
        <taxon>Bacteria</taxon>
        <taxon>Pseudomonadati</taxon>
        <taxon>Pseudomonadota</taxon>
        <taxon>Gammaproteobacteria</taxon>
        <taxon>Alteromonadales</taxon>
        <taxon>Pseudoalteromonadaceae</taxon>
        <taxon>Pseudoalteromonas</taxon>
    </lineage>
</organism>
<evidence type="ECO:0000313" key="2">
    <source>
        <dbReference type="EMBL" id="SFD31878.1"/>
    </source>
</evidence>
<keyword evidence="1" id="KW-0732">Signal</keyword>
<dbReference type="EMBL" id="FOLO01000048">
    <property type="protein sequence ID" value="SFD31878.1"/>
    <property type="molecule type" value="Genomic_DNA"/>
</dbReference>